<evidence type="ECO:0000256" key="6">
    <source>
        <dbReference type="ARBA" id="ARBA00022729"/>
    </source>
</evidence>
<name>A0A673C4R1_9TELE</name>
<keyword evidence="5" id="KW-0479">Metal-binding</keyword>
<dbReference type="InterPro" id="IPR013783">
    <property type="entry name" value="Ig-like_fold"/>
</dbReference>
<feature type="domain" description="Fibronectin type-III" evidence="16">
    <location>
        <begin position="129"/>
        <end position="228"/>
    </location>
</feature>
<protein>
    <recommendedName>
        <fullName evidence="3">Prolactin receptor</fullName>
    </recommendedName>
</protein>
<keyword evidence="18" id="KW-1185">Reference proteome</keyword>
<keyword evidence="12" id="KW-0675">Receptor</keyword>
<evidence type="ECO:0000259" key="16">
    <source>
        <dbReference type="PROSITE" id="PS50853"/>
    </source>
</evidence>
<keyword evidence="11" id="KW-1015">Disulfide bond</keyword>
<dbReference type="PANTHER" id="PTHR23037">
    <property type="entry name" value="CYTOKINE RECEPTOR"/>
    <property type="match status" value="1"/>
</dbReference>
<dbReference type="Ensembl" id="ENSSORT00005051575.1">
    <property type="protein sequence ID" value="ENSSORP00005050366.1"/>
    <property type="gene ID" value="ENSSORG00005022840.1"/>
</dbReference>
<reference evidence="17" key="3">
    <citation type="submission" date="2025-09" db="UniProtKB">
        <authorList>
            <consortium name="Ensembl"/>
        </authorList>
    </citation>
    <scope>IDENTIFICATION</scope>
</reference>
<evidence type="ECO:0000313" key="18">
    <source>
        <dbReference type="Proteomes" id="UP000472271"/>
    </source>
</evidence>
<dbReference type="InterPro" id="IPR015152">
    <property type="entry name" value="Growth/epo_recpt_lig-bind"/>
</dbReference>
<keyword evidence="9 14" id="KW-1133">Transmembrane helix</keyword>
<evidence type="ECO:0000256" key="7">
    <source>
        <dbReference type="ARBA" id="ARBA00022737"/>
    </source>
</evidence>
<accession>A0A673C4R1</accession>
<dbReference type="SUPFAM" id="SSF49265">
    <property type="entry name" value="Fibronectin type III"/>
    <property type="match status" value="2"/>
</dbReference>
<evidence type="ECO:0000313" key="17">
    <source>
        <dbReference type="Ensembl" id="ENSSORP00005050366.1"/>
    </source>
</evidence>
<evidence type="ECO:0000256" key="4">
    <source>
        <dbReference type="ARBA" id="ARBA00022692"/>
    </source>
</evidence>
<keyword evidence="6 15" id="KW-0732">Signal</keyword>
<dbReference type="Pfam" id="PF09067">
    <property type="entry name" value="EpoR_lig-bind"/>
    <property type="match status" value="1"/>
</dbReference>
<keyword evidence="10 14" id="KW-0472">Membrane</keyword>
<feature type="chain" id="PRO_5043792364" description="Prolactin receptor" evidence="15">
    <location>
        <begin position="25"/>
        <end position="548"/>
    </location>
</feature>
<dbReference type="FunFam" id="2.60.40.10:FF:000358">
    <property type="entry name" value="Prolactin receptor"/>
    <property type="match status" value="1"/>
</dbReference>
<keyword evidence="13" id="KW-0325">Glycoprotein</keyword>
<keyword evidence="7" id="KW-0677">Repeat</keyword>
<proteinExistence type="inferred from homology"/>
<comment type="similarity">
    <text evidence="2">Belongs to the type I cytokine receptor family. Type 1 subfamily.</text>
</comment>
<dbReference type="InParanoid" id="A0A673C4R1"/>
<dbReference type="AlphaFoldDB" id="A0A673C4R1"/>
<feature type="transmembrane region" description="Helical" evidence="14">
    <location>
        <begin position="235"/>
        <end position="256"/>
    </location>
</feature>
<comment type="subcellular location">
    <subcellularLocation>
        <location evidence="1">Membrane</location>
        <topology evidence="1">Single-pass type I membrane protein</topology>
    </subcellularLocation>
</comment>
<evidence type="ECO:0000256" key="10">
    <source>
        <dbReference type="ARBA" id="ARBA00023136"/>
    </source>
</evidence>
<gene>
    <name evidence="17" type="primary">prlrb</name>
</gene>
<dbReference type="InterPro" id="IPR003961">
    <property type="entry name" value="FN3_dom"/>
</dbReference>
<dbReference type="Proteomes" id="UP000472271">
    <property type="component" value="Chromosome 9"/>
</dbReference>
<dbReference type="Gene3D" id="2.60.40.10">
    <property type="entry name" value="Immunoglobulins"/>
    <property type="match status" value="2"/>
</dbReference>
<feature type="signal peptide" evidence="15">
    <location>
        <begin position="1"/>
        <end position="24"/>
    </location>
</feature>
<dbReference type="GO" id="GO:0009897">
    <property type="term" value="C:external side of plasma membrane"/>
    <property type="evidence" value="ECO:0007669"/>
    <property type="project" value="TreeGrafter"/>
</dbReference>
<evidence type="ECO:0000256" key="8">
    <source>
        <dbReference type="ARBA" id="ARBA00022833"/>
    </source>
</evidence>
<dbReference type="PANTHER" id="PTHR23037:SF46">
    <property type="entry name" value="INTERLEUKIN 5 RECEPTOR SUBUNIT ALPHA"/>
    <property type="match status" value="1"/>
</dbReference>
<reference evidence="17" key="1">
    <citation type="submission" date="2019-06" db="EMBL/GenBank/DDBJ databases">
        <authorList>
            <consortium name="Wellcome Sanger Institute Data Sharing"/>
        </authorList>
    </citation>
    <scope>NUCLEOTIDE SEQUENCE [LARGE SCALE GENOMIC DNA]</scope>
</reference>
<reference evidence="17" key="2">
    <citation type="submission" date="2025-08" db="UniProtKB">
        <authorList>
            <consortium name="Ensembl"/>
        </authorList>
    </citation>
    <scope>IDENTIFICATION</scope>
</reference>
<dbReference type="FunFam" id="2.60.40.10:FF:000287">
    <property type="entry name" value="Prolactin receptor"/>
    <property type="match status" value="1"/>
</dbReference>
<sequence length="548" mass="62854">MLCARMGRDVGVVLVVIMLGAVECMFPPGKPFLQRCWSPDKETFTCWWEPGADGGLPTTYRLFYERDQMEGKHECPDYHSAGRNSCFFNKNHTAIWVEYFLKVVASNALGNATSDTLKIDVMDVVKPNVPGNVTLHLEGGEESPILHIKWDHHLNTRPKAGWITLEYQVRIKQEKSNKWNDYMSGRQTHFSLYSVTPGTLYMVQVRCRLDHGFWSEWTNTTYIKVPKFKPKENHLWVLVSALTVIPFITTMCILVMKRKYVKQWLLPPVPGPKIRGVDVQLLKTGRSEDVTSALIITQSFPPTANWKNQMEDFLMVYDDNDGLQKSKKKSFIIPNGFHLESEMQYGELTVIQNNLKNRGKEKEEMDNFVKSNKYLSGESLSNRKIPTDAKQWPSMNNVKANTTDQTLLNQGNTAENTANSGYVDVQGHEEKPQVDLEQVDYSRVTEWNTDNILIVKKDDFCLSNSDYVGVERQGEMMPDDYSRVKEVNSDNMVFLQKETDSSCRKMVHHNSNHATQKPKSPHVTDKVELCTEFFDNGYVDNIPSPHLM</sequence>
<keyword evidence="8" id="KW-0862">Zinc</keyword>
<evidence type="ECO:0000256" key="11">
    <source>
        <dbReference type="ARBA" id="ARBA00023157"/>
    </source>
</evidence>
<evidence type="ECO:0000256" key="1">
    <source>
        <dbReference type="ARBA" id="ARBA00004479"/>
    </source>
</evidence>
<evidence type="ECO:0000256" key="12">
    <source>
        <dbReference type="ARBA" id="ARBA00023170"/>
    </source>
</evidence>
<keyword evidence="4 14" id="KW-0812">Transmembrane</keyword>
<dbReference type="GO" id="GO:0004896">
    <property type="term" value="F:cytokine receptor activity"/>
    <property type="evidence" value="ECO:0007669"/>
    <property type="project" value="TreeGrafter"/>
</dbReference>
<evidence type="ECO:0000256" key="15">
    <source>
        <dbReference type="SAM" id="SignalP"/>
    </source>
</evidence>
<evidence type="ECO:0000256" key="3">
    <source>
        <dbReference type="ARBA" id="ARBA00019818"/>
    </source>
</evidence>
<dbReference type="InterPro" id="IPR036116">
    <property type="entry name" value="FN3_sf"/>
</dbReference>
<evidence type="ECO:0000256" key="9">
    <source>
        <dbReference type="ARBA" id="ARBA00022989"/>
    </source>
</evidence>
<evidence type="ECO:0000256" key="14">
    <source>
        <dbReference type="SAM" id="Phobius"/>
    </source>
</evidence>
<dbReference type="GO" id="GO:0046872">
    <property type="term" value="F:metal ion binding"/>
    <property type="evidence" value="ECO:0007669"/>
    <property type="project" value="UniProtKB-KW"/>
</dbReference>
<organism evidence="17 18">
    <name type="scientific">Sphaeramia orbicularis</name>
    <name type="common">orbiculate cardinalfish</name>
    <dbReference type="NCBI Taxonomy" id="375764"/>
    <lineage>
        <taxon>Eukaryota</taxon>
        <taxon>Metazoa</taxon>
        <taxon>Chordata</taxon>
        <taxon>Craniata</taxon>
        <taxon>Vertebrata</taxon>
        <taxon>Euteleostomi</taxon>
        <taxon>Actinopterygii</taxon>
        <taxon>Neopterygii</taxon>
        <taxon>Teleostei</taxon>
        <taxon>Neoteleostei</taxon>
        <taxon>Acanthomorphata</taxon>
        <taxon>Gobiaria</taxon>
        <taxon>Kurtiformes</taxon>
        <taxon>Apogonoidei</taxon>
        <taxon>Apogonidae</taxon>
        <taxon>Apogoninae</taxon>
        <taxon>Sphaeramia</taxon>
    </lineage>
</organism>
<evidence type="ECO:0000256" key="13">
    <source>
        <dbReference type="ARBA" id="ARBA00023180"/>
    </source>
</evidence>
<dbReference type="PROSITE" id="PS50853">
    <property type="entry name" value="FN3"/>
    <property type="match status" value="1"/>
</dbReference>
<evidence type="ECO:0000256" key="2">
    <source>
        <dbReference type="ARBA" id="ARBA00007885"/>
    </source>
</evidence>
<dbReference type="CDD" id="cd00063">
    <property type="entry name" value="FN3"/>
    <property type="match status" value="1"/>
</dbReference>
<evidence type="ECO:0000256" key="5">
    <source>
        <dbReference type="ARBA" id="ARBA00022723"/>
    </source>
</evidence>